<dbReference type="InterPro" id="IPR036271">
    <property type="entry name" value="Tet_transcr_reg_TetR-rel_C_sf"/>
</dbReference>
<evidence type="ECO:0000259" key="5">
    <source>
        <dbReference type="PROSITE" id="PS50977"/>
    </source>
</evidence>
<evidence type="ECO:0000256" key="4">
    <source>
        <dbReference type="PROSITE-ProRule" id="PRU00335"/>
    </source>
</evidence>
<dbReference type="SUPFAM" id="SSF46689">
    <property type="entry name" value="Homeodomain-like"/>
    <property type="match status" value="1"/>
</dbReference>
<comment type="caution">
    <text evidence="6">The sequence shown here is derived from an EMBL/GenBank/DDBJ whole genome shotgun (WGS) entry which is preliminary data.</text>
</comment>
<dbReference type="EMBL" id="WJXB01000016">
    <property type="protein sequence ID" value="MRN56724.1"/>
    <property type="molecule type" value="Genomic_DNA"/>
</dbReference>
<dbReference type="PANTHER" id="PTHR47506:SF1">
    <property type="entry name" value="HTH-TYPE TRANSCRIPTIONAL REGULATOR YJDC"/>
    <property type="match status" value="1"/>
</dbReference>
<feature type="domain" description="HTH tetR-type" evidence="5">
    <location>
        <begin position="9"/>
        <end position="70"/>
    </location>
</feature>
<keyword evidence="1" id="KW-0805">Transcription regulation</keyword>
<reference evidence="6 7" key="1">
    <citation type="submission" date="2019-11" db="EMBL/GenBank/DDBJ databases">
        <title>Paenibacillus monticola sp. nov., a novel PGPR strain isolated from mountain sample in China.</title>
        <authorList>
            <person name="Zhao Q."/>
            <person name="Li H.-P."/>
            <person name="Zhang J.-L."/>
        </authorList>
    </citation>
    <scope>NUCLEOTIDE SEQUENCE [LARGE SCALE GENOMIC DNA]</scope>
    <source>
        <strain evidence="6 7">LC-T2</strain>
    </source>
</reference>
<evidence type="ECO:0000256" key="2">
    <source>
        <dbReference type="ARBA" id="ARBA00023125"/>
    </source>
</evidence>
<dbReference type="Pfam" id="PF00440">
    <property type="entry name" value="TetR_N"/>
    <property type="match status" value="1"/>
</dbReference>
<dbReference type="PANTHER" id="PTHR47506">
    <property type="entry name" value="TRANSCRIPTIONAL REGULATORY PROTEIN"/>
    <property type="match status" value="1"/>
</dbReference>
<dbReference type="SUPFAM" id="SSF48498">
    <property type="entry name" value="Tetracyclin repressor-like, C-terminal domain"/>
    <property type="match status" value="1"/>
</dbReference>
<dbReference type="Gene3D" id="1.10.357.10">
    <property type="entry name" value="Tetracycline Repressor, domain 2"/>
    <property type="match status" value="1"/>
</dbReference>
<dbReference type="InterPro" id="IPR009057">
    <property type="entry name" value="Homeodomain-like_sf"/>
</dbReference>
<protein>
    <submittedName>
        <fullName evidence="6">TetR family transcriptional regulator</fullName>
    </submittedName>
</protein>
<keyword evidence="2 4" id="KW-0238">DNA-binding</keyword>
<dbReference type="InterPro" id="IPR001647">
    <property type="entry name" value="HTH_TetR"/>
</dbReference>
<keyword evidence="3" id="KW-0804">Transcription</keyword>
<dbReference type="RefSeq" id="WP_154122234.1">
    <property type="nucleotide sequence ID" value="NZ_WJXB01000016.1"/>
</dbReference>
<evidence type="ECO:0000256" key="3">
    <source>
        <dbReference type="ARBA" id="ARBA00023163"/>
    </source>
</evidence>
<evidence type="ECO:0000313" key="6">
    <source>
        <dbReference type="EMBL" id="MRN56724.1"/>
    </source>
</evidence>
<dbReference type="AlphaFoldDB" id="A0A7X2L4Q5"/>
<proteinExistence type="predicted"/>
<sequence length="203" mass="22864">MARTRRPRIFDRDEALLQAMMLFWEQGYEATSLLQLRADMGNISAASFYAAFESKEALFKEAVEQYMGTFGRVTESLADLTLTPREAIETTLRRTAKMQTDSDHPNGCLIVLSASTCSSKNNHIREIVAEKRKQIRSHLHDCIQRAIDVGEIPSSIDVSMLTTVFDTFMHGISTQARDGVPFATIDRAITEVMGIWELFKHSA</sequence>
<keyword evidence="7" id="KW-1185">Reference proteome</keyword>
<dbReference type="Proteomes" id="UP000463051">
    <property type="component" value="Unassembled WGS sequence"/>
</dbReference>
<gene>
    <name evidence="6" type="ORF">GJB61_27635</name>
</gene>
<feature type="DNA-binding region" description="H-T-H motif" evidence="4">
    <location>
        <begin position="33"/>
        <end position="52"/>
    </location>
</feature>
<evidence type="ECO:0000313" key="7">
    <source>
        <dbReference type="Proteomes" id="UP000463051"/>
    </source>
</evidence>
<dbReference type="Gene3D" id="1.10.10.60">
    <property type="entry name" value="Homeodomain-like"/>
    <property type="match status" value="1"/>
</dbReference>
<dbReference type="InterPro" id="IPR011075">
    <property type="entry name" value="TetR_C"/>
</dbReference>
<dbReference type="PROSITE" id="PS50977">
    <property type="entry name" value="HTH_TETR_2"/>
    <property type="match status" value="1"/>
</dbReference>
<evidence type="ECO:0000256" key="1">
    <source>
        <dbReference type="ARBA" id="ARBA00023015"/>
    </source>
</evidence>
<accession>A0A7X2L4Q5</accession>
<organism evidence="6 7">
    <name type="scientific">Paenibacillus monticola</name>
    <dbReference type="NCBI Taxonomy" id="2666075"/>
    <lineage>
        <taxon>Bacteria</taxon>
        <taxon>Bacillati</taxon>
        <taxon>Bacillota</taxon>
        <taxon>Bacilli</taxon>
        <taxon>Bacillales</taxon>
        <taxon>Paenibacillaceae</taxon>
        <taxon>Paenibacillus</taxon>
    </lineage>
</organism>
<dbReference type="Pfam" id="PF16925">
    <property type="entry name" value="TetR_C_13"/>
    <property type="match status" value="1"/>
</dbReference>
<dbReference type="GO" id="GO:0003677">
    <property type="term" value="F:DNA binding"/>
    <property type="evidence" value="ECO:0007669"/>
    <property type="project" value="UniProtKB-UniRule"/>
</dbReference>
<name>A0A7X2L4Q5_9BACL</name>